<keyword evidence="4" id="KW-0732">Signal</keyword>
<proteinExistence type="predicted"/>
<protein>
    <recommendedName>
        <fullName evidence="5">C1q domain-containing protein</fullName>
    </recommendedName>
</protein>
<dbReference type="AlphaFoldDB" id="A0A6J8BZU9"/>
<feature type="domain" description="C1q" evidence="5">
    <location>
        <begin position="115"/>
        <end position="250"/>
    </location>
</feature>
<dbReference type="Proteomes" id="UP000507470">
    <property type="component" value="Unassembled WGS sequence"/>
</dbReference>
<reference evidence="6 7" key="1">
    <citation type="submission" date="2020-06" db="EMBL/GenBank/DDBJ databases">
        <authorList>
            <person name="Li R."/>
            <person name="Bekaert M."/>
        </authorList>
    </citation>
    <scope>NUCLEOTIDE SEQUENCE [LARGE SCALE GENOMIC DNA]</scope>
    <source>
        <strain evidence="7">wild</strain>
    </source>
</reference>
<evidence type="ECO:0000256" key="4">
    <source>
        <dbReference type="SAM" id="SignalP"/>
    </source>
</evidence>
<dbReference type="Gene3D" id="2.60.120.40">
    <property type="match status" value="1"/>
</dbReference>
<feature type="signal peptide" evidence="4">
    <location>
        <begin position="1"/>
        <end position="20"/>
    </location>
</feature>
<feature type="chain" id="PRO_5026779090" description="C1q domain-containing protein" evidence="4">
    <location>
        <begin position="21"/>
        <end position="250"/>
    </location>
</feature>
<dbReference type="SUPFAM" id="SSF49842">
    <property type="entry name" value="TNF-like"/>
    <property type="match status" value="1"/>
</dbReference>
<dbReference type="PANTHER" id="PTHR15427:SF33">
    <property type="entry name" value="COLLAGEN IV NC1 DOMAIN-CONTAINING PROTEIN"/>
    <property type="match status" value="1"/>
</dbReference>
<dbReference type="Pfam" id="PF00386">
    <property type="entry name" value="C1q"/>
    <property type="match status" value="1"/>
</dbReference>
<keyword evidence="2" id="KW-0964">Secreted</keyword>
<dbReference type="OrthoDB" id="6138508at2759"/>
<dbReference type="InterPro" id="IPR008983">
    <property type="entry name" value="Tumour_necrosis_fac-like_dom"/>
</dbReference>
<comment type="subcellular location">
    <subcellularLocation>
        <location evidence="1">Secreted</location>
    </subcellularLocation>
</comment>
<keyword evidence="3" id="KW-0175">Coiled coil</keyword>
<feature type="coiled-coil region" evidence="3">
    <location>
        <begin position="34"/>
        <end position="82"/>
    </location>
</feature>
<dbReference type="PANTHER" id="PTHR15427">
    <property type="entry name" value="EMILIN ELASTIN MICROFIBRIL INTERFACE-LOCATED PROTEIN ELASTIN MICROFIBRIL INTERFACER"/>
    <property type="match status" value="1"/>
</dbReference>
<keyword evidence="7" id="KW-1185">Reference proteome</keyword>
<evidence type="ECO:0000313" key="6">
    <source>
        <dbReference type="EMBL" id="CAC5387877.1"/>
    </source>
</evidence>
<evidence type="ECO:0000256" key="3">
    <source>
        <dbReference type="SAM" id="Coils"/>
    </source>
</evidence>
<accession>A0A6J8BZU9</accession>
<dbReference type="SMART" id="SM00110">
    <property type="entry name" value="C1Q"/>
    <property type="match status" value="1"/>
</dbReference>
<dbReference type="InterPro" id="IPR001073">
    <property type="entry name" value="C1q_dom"/>
</dbReference>
<dbReference type="PRINTS" id="PR00007">
    <property type="entry name" value="COMPLEMNTC1Q"/>
</dbReference>
<evidence type="ECO:0000259" key="5">
    <source>
        <dbReference type="PROSITE" id="PS50871"/>
    </source>
</evidence>
<sequence length="250" mass="27964">MVTTYLVCFLLNIGTILCSGKSELLQDDLKYNDLEQLKSDIKFLKKEFIQMKMENKQLQMDNKRLRKNINDINQTVEDINKKEKEATVLRKCNPSLSSSGDVKRILLPAATNSPDQQTKVAFTAALTHNISLGELHPVIYDKLISNVGNAYDTVHGRFTAPVKGVYILSGSIFNVEGHIMHMEMVKNGVQLVAFFGDSDDNSMGSQTIVIVLEANDIVWMRHFKTKGFSSIDGSTDQPINTFSGALLFQL</sequence>
<name>A0A6J8BZU9_MYTCO</name>
<dbReference type="InterPro" id="IPR050392">
    <property type="entry name" value="Collagen/C1q_domain"/>
</dbReference>
<organism evidence="6 7">
    <name type="scientific">Mytilus coruscus</name>
    <name type="common">Sea mussel</name>
    <dbReference type="NCBI Taxonomy" id="42192"/>
    <lineage>
        <taxon>Eukaryota</taxon>
        <taxon>Metazoa</taxon>
        <taxon>Spiralia</taxon>
        <taxon>Lophotrochozoa</taxon>
        <taxon>Mollusca</taxon>
        <taxon>Bivalvia</taxon>
        <taxon>Autobranchia</taxon>
        <taxon>Pteriomorphia</taxon>
        <taxon>Mytilida</taxon>
        <taxon>Mytiloidea</taxon>
        <taxon>Mytilidae</taxon>
        <taxon>Mytilinae</taxon>
        <taxon>Mytilus</taxon>
    </lineage>
</organism>
<dbReference type="EMBL" id="CACVKT020004065">
    <property type="protein sequence ID" value="CAC5387877.1"/>
    <property type="molecule type" value="Genomic_DNA"/>
</dbReference>
<gene>
    <name evidence="6" type="ORF">MCOR_23158</name>
</gene>
<evidence type="ECO:0000256" key="1">
    <source>
        <dbReference type="ARBA" id="ARBA00004613"/>
    </source>
</evidence>
<dbReference type="PROSITE" id="PS50871">
    <property type="entry name" value="C1Q"/>
    <property type="match status" value="1"/>
</dbReference>
<evidence type="ECO:0000256" key="2">
    <source>
        <dbReference type="ARBA" id="ARBA00022525"/>
    </source>
</evidence>
<evidence type="ECO:0000313" key="7">
    <source>
        <dbReference type="Proteomes" id="UP000507470"/>
    </source>
</evidence>
<dbReference type="GO" id="GO:0005581">
    <property type="term" value="C:collagen trimer"/>
    <property type="evidence" value="ECO:0007669"/>
    <property type="project" value="UniProtKB-KW"/>
</dbReference>